<feature type="transmembrane region" description="Helical" evidence="1">
    <location>
        <begin position="28"/>
        <end position="49"/>
    </location>
</feature>
<keyword evidence="1" id="KW-1133">Transmembrane helix</keyword>
<evidence type="ECO:0000256" key="1">
    <source>
        <dbReference type="SAM" id="Phobius"/>
    </source>
</evidence>
<feature type="transmembrane region" description="Helical" evidence="1">
    <location>
        <begin position="177"/>
        <end position="199"/>
    </location>
</feature>
<evidence type="ECO:0000313" key="2">
    <source>
        <dbReference type="EMBL" id="MFD1532445.1"/>
    </source>
</evidence>
<keyword evidence="1" id="KW-0812">Transmembrane</keyword>
<sequence length="242" mass="25140">MTATTSAPIHTASGDVQVAPATRFRRQAIGTAGVIGGLLTAAGFATTVWEVGEGTQAYHDSLVANPFRSQVAALLLHFGYFGIVPVLLALGIMTRRRWTVVGNVGLGLSMGGALALPGLLVTDFYDIAIRQSLPAEQAAAVSDAASALPLAGFVGGPLIMALFLGQTVLGFAAWRAGFFHWMFVPLVAMSFVVPFVTPIGALQGISQGALLALFMIAAGVAAFRMTDEEWVSGVRGAGRNHV</sequence>
<evidence type="ECO:0008006" key="4">
    <source>
        <dbReference type="Google" id="ProtNLM"/>
    </source>
</evidence>
<dbReference type="EMBL" id="JBHUCP010000018">
    <property type="protein sequence ID" value="MFD1532445.1"/>
    <property type="molecule type" value="Genomic_DNA"/>
</dbReference>
<gene>
    <name evidence="2" type="ORF">ACFSCY_23755</name>
</gene>
<keyword evidence="1" id="KW-0472">Membrane</keyword>
<evidence type="ECO:0000313" key="3">
    <source>
        <dbReference type="Proteomes" id="UP001597145"/>
    </source>
</evidence>
<organism evidence="2 3">
    <name type="scientific">Pseudonocardia aurantiaca</name>
    <dbReference type="NCBI Taxonomy" id="75290"/>
    <lineage>
        <taxon>Bacteria</taxon>
        <taxon>Bacillati</taxon>
        <taxon>Actinomycetota</taxon>
        <taxon>Actinomycetes</taxon>
        <taxon>Pseudonocardiales</taxon>
        <taxon>Pseudonocardiaceae</taxon>
        <taxon>Pseudonocardia</taxon>
    </lineage>
</organism>
<reference evidence="3" key="1">
    <citation type="journal article" date="2019" name="Int. J. Syst. Evol. Microbiol.">
        <title>The Global Catalogue of Microorganisms (GCM) 10K type strain sequencing project: providing services to taxonomists for standard genome sequencing and annotation.</title>
        <authorList>
            <consortium name="The Broad Institute Genomics Platform"/>
            <consortium name="The Broad Institute Genome Sequencing Center for Infectious Disease"/>
            <person name="Wu L."/>
            <person name="Ma J."/>
        </authorList>
    </citation>
    <scope>NUCLEOTIDE SEQUENCE [LARGE SCALE GENOMIC DNA]</scope>
    <source>
        <strain evidence="3">JCM 12165</strain>
    </source>
</reference>
<feature type="transmembrane region" description="Helical" evidence="1">
    <location>
        <begin position="104"/>
        <end position="125"/>
    </location>
</feature>
<dbReference type="RefSeq" id="WP_343986473.1">
    <property type="nucleotide sequence ID" value="NZ_BAAAJG010000027.1"/>
</dbReference>
<keyword evidence="3" id="KW-1185">Reference proteome</keyword>
<protein>
    <recommendedName>
        <fullName evidence="4">DUF4386 family protein</fullName>
    </recommendedName>
</protein>
<feature type="transmembrane region" description="Helical" evidence="1">
    <location>
        <begin position="69"/>
        <end position="92"/>
    </location>
</feature>
<comment type="caution">
    <text evidence="2">The sequence shown here is derived from an EMBL/GenBank/DDBJ whole genome shotgun (WGS) entry which is preliminary data.</text>
</comment>
<feature type="transmembrane region" description="Helical" evidence="1">
    <location>
        <begin position="205"/>
        <end position="223"/>
    </location>
</feature>
<name>A0ABW4FQ28_9PSEU</name>
<feature type="transmembrane region" description="Helical" evidence="1">
    <location>
        <begin position="145"/>
        <end position="165"/>
    </location>
</feature>
<accession>A0ABW4FQ28</accession>
<dbReference type="Proteomes" id="UP001597145">
    <property type="component" value="Unassembled WGS sequence"/>
</dbReference>
<proteinExistence type="predicted"/>